<dbReference type="PANTHER" id="PTHR31174:SF7">
    <property type="entry name" value="LATE EMBRYOGENESIS ABUNDANT PROTEIN 31-RELATED"/>
    <property type="match status" value="1"/>
</dbReference>
<evidence type="ECO:0000313" key="5">
    <source>
        <dbReference type="EMBL" id="GMN73352.1"/>
    </source>
</evidence>
<proteinExistence type="inferred from homology"/>
<sequence length="291" mass="30627">MEKTDLPADGFGDDAGPINDSFGDGDSLFFGDLCGITTANLAQPLVHRSCGLHYGGWAALLSVARNHVLGGLHGDCIPRCYRLGCQRAGNIENVAELNLRGLPWLMLFLCSAFDHVVAGFSVWIFEAAPTLRHLEAPIKYGNVFNVSSQLASKPITPRFAAVAQAAENKVLGQTPNVSAASVMESGAAKNEQAGLEPITIGEALEATAFSAANKPVDQIDAAKIQAAEMRATGFNEALPGCVAAAAQAVADLNAGKARDEDKAKLSNVLAVIIVLISKKITRFNVICNIIK</sequence>
<evidence type="ECO:0000256" key="1">
    <source>
        <dbReference type="ARBA" id="ARBA00010733"/>
    </source>
</evidence>
<dbReference type="PANTHER" id="PTHR31174">
    <property type="entry name" value="SEED MATURATION FAMILY PROTEIN"/>
    <property type="match status" value="1"/>
</dbReference>
<organism evidence="5 6">
    <name type="scientific">Ficus carica</name>
    <name type="common">Common fig</name>
    <dbReference type="NCBI Taxonomy" id="3494"/>
    <lineage>
        <taxon>Eukaryota</taxon>
        <taxon>Viridiplantae</taxon>
        <taxon>Streptophyta</taxon>
        <taxon>Embryophyta</taxon>
        <taxon>Tracheophyta</taxon>
        <taxon>Spermatophyta</taxon>
        <taxon>Magnoliopsida</taxon>
        <taxon>eudicotyledons</taxon>
        <taxon>Gunneridae</taxon>
        <taxon>Pentapetalae</taxon>
        <taxon>rosids</taxon>
        <taxon>fabids</taxon>
        <taxon>Rosales</taxon>
        <taxon>Moraceae</taxon>
        <taxon>Ficeae</taxon>
        <taxon>Ficus</taxon>
    </lineage>
</organism>
<dbReference type="InterPro" id="IPR007011">
    <property type="entry name" value="LEA_SMP_dom"/>
</dbReference>
<dbReference type="EMBL" id="BTGU01011917">
    <property type="protein sequence ID" value="GMN73352.1"/>
    <property type="molecule type" value="Genomic_DNA"/>
</dbReference>
<comment type="caution">
    <text evidence="5">The sequence shown here is derived from an EMBL/GenBank/DDBJ whole genome shotgun (WGS) entry which is preliminary data.</text>
</comment>
<accession>A0AA88EEH9</accession>
<dbReference type="EMBL" id="BTGU01011915">
    <property type="protein sequence ID" value="GMN73347.1"/>
    <property type="molecule type" value="Genomic_DNA"/>
</dbReference>
<protein>
    <recommendedName>
        <fullName evidence="3">SMP domain-containing protein</fullName>
    </recommendedName>
</protein>
<evidence type="ECO:0000313" key="4">
    <source>
        <dbReference type="EMBL" id="GMN73347.1"/>
    </source>
</evidence>
<dbReference type="AlphaFoldDB" id="A0AA88EEH9"/>
<evidence type="ECO:0000313" key="6">
    <source>
        <dbReference type="Proteomes" id="UP001187192"/>
    </source>
</evidence>
<feature type="domain" description="SMP" evidence="3">
    <location>
        <begin position="198"/>
        <end position="254"/>
    </location>
</feature>
<evidence type="ECO:0000256" key="2">
    <source>
        <dbReference type="ARBA" id="ARBA00022737"/>
    </source>
</evidence>
<dbReference type="Proteomes" id="UP001187192">
    <property type="component" value="Unassembled WGS sequence"/>
</dbReference>
<reference evidence="5" key="1">
    <citation type="submission" date="2023-07" db="EMBL/GenBank/DDBJ databases">
        <title>draft genome sequence of fig (Ficus carica).</title>
        <authorList>
            <person name="Takahashi T."/>
            <person name="Nishimura K."/>
        </authorList>
    </citation>
    <scope>NUCLEOTIDE SEQUENCE</scope>
</reference>
<keyword evidence="2" id="KW-0677">Repeat</keyword>
<keyword evidence="6" id="KW-1185">Reference proteome</keyword>
<name>A0AA88EEH9_FICCA</name>
<dbReference type="InterPro" id="IPR042971">
    <property type="entry name" value="LEA_SMP"/>
</dbReference>
<gene>
    <name evidence="4" type="ORF">TIFTF001_053014</name>
    <name evidence="5" type="ORF">TIFTF001_053016</name>
</gene>
<evidence type="ECO:0000259" key="3">
    <source>
        <dbReference type="Pfam" id="PF04927"/>
    </source>
</evidence>
<comment type="similarity">
    <text evidence="1">Belongs to the LEA type SMP family.</text>
</comment>
<feature type="domain" description="SMP" evidence="3">
    <location>
        <begin position="138"/>
        <end position="192"/>
    </location>
</feature>
<dbReference type="Pfam" id="PF04927">
    <property type="entry name" value="SMP"/>
    <property type="match status" value="2"/>
</dbReference>